<dbReference type="Pfam" id="PF00561">
    <property type="entry name" value="Abhydrolase_1"/>
    <property type="match status" value="1"/>
</dbReference>
<dbReference type="PANTHER" id="PTHR43248">
    <property type="entry name" value="2-SUCCINYL-6-HYDROXY-2,4-CYCLOHEXADIENE-1-CARBOXYLATE SYNTHASE"/>
    <property type="match status" value="1"/>
</dbReference>
<organism evidence="4 5">
    <name type="scientific">Actinoplanes hulinensis</name>
    <dbReference type="NCBI Taxonomy" id="1144547"/>
    <lineage>
        <taxon>Bacteria</taxon>
        <taxon>Bacillati</taxon>
        <taxon>Actinomycetota</taxon>
        <taxon>Actinomycetes</taxon>
        <taxon>Micromonosporales</taxon>
        <taxon>Micromonosporaceae</taxon>
        <taxon>Actinoplanes</taxon>
    </lineage>
</organism>
<dbReference type="InterPro" id="IPR000073">
    <property type="entry name" value="AB_hydrolase_1"/>
</dbReference>
<keyword evidence="5" id="KW-1185">Reference proteome</keyword>
<evidence type="ECO:0000313" key="5">
    <source>
        <dbReference type="Proteomes" id="UP001519863"/>
    </source>
</evidence>
<protein>
    <submittedName>
        <fullName evidence="4">Alpha/beta hydrolase</fullName>
    </submittedName>
</protein>
<dbReference type="SUPFAM" id="SSF53474">
    <property type="entry name" value="alpha/beta-Hydrolases"/>
    <property type="match status" value="1"/>
</dbReference>
<evidence type="ECO:0000259" key="3">
    <source>
        <dbReference type="Pfam" id="PF00561"/>
    </source>
</evidence>
<dbReference type="InterPro" id="IPR029058">
    <property type="entry name" value="AB_hydrolase_fold"/>
</dbReference>
<gene>
    <name evidence="4" type="ORF">KZ829_32955</name>
</gene>
<accession>A0ABS7BD36</accession>
<comment type="similarity">
    <text evidence="1">Belongs to the peptidase S33 family.</text>
</comment>
<keyword evidence="2 4" id="KW-0378">Hydrolase</keyword>
<proteinExistence type="inferred from homology"/>
<dbReference type="EMBL" id="JAHXZI010000020">
    <property type="protein sequence ID" value="MBW6438546.1"/>
    <property type="molecule type" value="Genomic_DNA"/>
</dbReference>
<comment type="caution">
    <text evidence="4">The sequence shown here is derived from an EMBL/GenBank/DDBJ whole genome shotgun (WGS) entry which is preliminary data.</text>
</comment>
<sequence length="509" mass="54772">MGPRGAEPRGAEVWALRALARRVTAAILTLTTLLAYAPQPAHADRAPGAESPIAWKPCPGDATVQCGTIRVPVDWSAPSGPRLDIALARSPATDRATRVGTLLVNPGGPGVSAANLVLDHEYFGTDVRRRFDIVGVDPRGAGRSAPILCDQALVDRKPAPLFTTEAQFRQAGEYNRRLAADCASRSGAVYLHADSISVVHDMEAVRIALGEQRISFYGASYGSLLGLLYAERYPDRLRALVLDSVMDHSAGVDAFLTQTADAVQAAFDQFVAWCARDSMCVLRGRDIKLIWAELMRRARAGQLIDPYDPPARIGAWELVSAAFSAFYDPQWYSFAYYLKDAYEPQPAPVPAAGSPVLESADLTPHSFGAVMCQDWWLPVDGFTAYQGRMRALAVRAPQMLASPLALRALGGCLGREAPVNPQRPIPPVPGPVLVVNSRYDPATAYVWAQQVTRQLGPAARLLTYQGWGHVAYTHSPCVSGAVDRYLIGLTMPASGASCPAIEPKPFGVG</sequence>
<dbReference type="Proteomes" id="UP001519863">
    <property type="component" value="Unassembled WGS sequence"/>
</dbReference>
<dbReference type="InterPro" id="IPR051601">
    <property type="entry name" value="Serine_prot/Carboxylest_S33"/>
</dbReference>
<evidence type="ECO:0000256" key="1">
    <source>
        <dbReference type="ARBA" id="ARBA00010088"/>
    </source>
</evidence>
<feature type="domain" description="AB hydrolase-1" evidence="3">
    <location>
        <begin position="101"/>
        <end position="472"/>
    </location>
</feature>
<dbReference type="GO" id="GO:0016787">
    <property type="term" value="F:hydrolase activity"/>
    <property type="evidence" value="ECO:0007669"/>
    <property type="project" value="UniProtKB-KW"/>
</dbReference>
<name>A0ABS7BD36_9ACTN</name>
<dbReference type="Gene3D" id="3.40.50.1820">
    <property type="entry name" value="alpha/beta hydrolase"/>
    <property type="match status" value="1"/>
</dbReference>
<reference evidence="4 5" key="1">
    <citation type="journal article" date="2013" name="Antonie Van Leeuwenhoek">
        <title>Actinoplanes hulinensis sp. nov., a novel actinomycete isolated from soybean root (Glycine max (L.) Merr).</title>
        <authorList>
            <person name="Shen Y."/>
            <person name="Liu C."/>
            <person name="Wang X."/>
            <person name="Zhao J."/>
            <person name="Jia F."/>
            <person name="Zhang Y."/>
            <person name="Wang L."/>
            <person name="Yang D."/>
            <person name="Xiang W."/>
        </authorList>
    </citation>
    <scope>NUCLEOTIDE SEQUENCE [LARGE SCALE GENOMIC DNA]</scope>
    <source>
        <strain evidence="4 5">NEAU-M9</strain>
    </source>
</reference>
<evidence type="ECO:0000256" key="2">
    <source>
        <dbReference type="ARBA" id="ARBA00022801"/>
    </source>
</evidence>
<evidence type="ECO:0000313" key="4">
    <source>
        <dbReference type="EMBL" id="MBW6438546.1"/>
    </source>
</evidence>
<dbReference type="PANTHER" id="PTHR43248:SF30">
    <property type="entry name" value="AB HYDROLASE-1 DOMAIN-CONTAINING PROTEIN"/>
    <property type="match status" value="1"/>
</dbReference>